<accession>H9UI21</accession>
<evidence type="ECO:0000256" key="4">
    <source>
        <dbReference type="HAMAP-Rule" id="MF_00171"/>
    </source>
</evidence>
<dbReference type="InterPro" id="IPR020095">
    <property type="entry name" value="PsdUridine_synth_TruA_C"/>
</dbReference>
<dbReference type="RefSeq" id="WP_014455156.1">
    <property type="nucleotide sequence ID" value="NC_017098.1"/>
</dbReference>
<dbReference type="InterPro" id="IPR020097">
    <property type="entry name" value="PsdUridine_synth_TruA_a/b_dom"/>
</dbReference>
<feature type="active site" description="Nucleophile" evidence="4 5">
    <location>
        <position position="52"/>
    </location>
</feature>
<dbReference type="SUPFAM" id="SSF55120">
    <property type="entry name" value="Pseudouridine synthase"/>
    <property type="match status" value="1"/>
</dbReference>
<evidence type="ECO:0000259" key="8">
    <source>
        <dbReference type="Pfam" id="PF01416"/>
    </source>
</evidence>
<dbReference type="PATRIC" id="fig|889378.3.peg.1078"/>
<dbReference type="PIRSF" id="PIRSF001430">
    <property type="entry name" value="tRNA_psdUrid_synth"/>
    <property type="match status" value="1"/>
</dbReference>
<dbReference type="Proteomes" id="UP000007383">
    <property type="component" value="Chromosome"/>
</dbReference>
<dbReference type="HAMAP" id="MF_00171">
    <property type="entry name" value="TruA"/>
    <property type="match status" value="1"/>
</dbReference>
<dbReference type="GO" id="GO:0003723">
    <property type="term" value="F:RNA binding"/>
    <property type="evidence" value="ECO:0007669"/>
    <property type="project" value="InterPro"/>
</dbReference>
<dbReference type="Gene3D" id="3.30.70.660">
    <property type="entry name" value="Pseudouridine synthase I, catalytic domain, C-terminal subdomain"/>
    <property type="match status" value="1"/>
</dbReference>
<name>H9UI21_SPIAZ</name>
<proteinExistence type="inferred from homology"/>
<dbReference type="EC" id="5.4.99.12" evidence="4"/>
<keyword evidence="10" id="KW-1185">Reference proteome</keyword>
<dbReference type="eggNOG" id="COG0101">
    <property type="taxonomic scope" value="Bacteria"/>
</dbReference>
<protein>
    <recommendedName>
        <fullName evidence="4">tRNA pseudouridine synthase A</fullName>
        <ecNumber evidence="4">5.4.99.12</ecNumber>
    </recommendedName>
    <alternativeName>
        <fullName evidence="4">tRNA pseudouridine(38-40) synthase</fullName>
    </alternativeName>
    <alternativeName>
        <fullName evidence="4">tRNA pseudouridylate synthase I</fullName>
    </alternativeName>
    <alternativeName>
        <fullName evidence="4">tRNA-uridine isomerase I</fullName>
    </alternativeName>
</protein>
<dbReference type="GO" id="GO:0160147">
    <property type="term" value="F:tRNA pseudouridine(38-40) synthase activity"/>
    <property type="evidence" value="ECO:0007669"/>
    <property type="project" value="UniProtKB-EC"/>
</dbReference>
<dbReference type="NCBIfam" id="TIGR00071">
    <property type="entry name" value="hisT_truA"/>
    <property type="match status" value="1"/>
</dbReference>
<organism evidence="9 10">
    <name type="scientific">Spirochaeta africana (strain ATCC 700263 / DSM 8902 / Z-7692)</name>
    <dbReference type="NCBI Taxonomy" id="889378"/>
    <lineage>
        <taxon>Bacteria</taxon>
        <taxon>Pseudomonadati</taxon>
        <taxon>Spirochaetota</taxon>
        <taxon>Spirochaetia</taxon>
        <taxon>Spirochaetales</taxon>
        <taxon>Spirochaetaceae</taxon>
        <taxon>Spirochaeta</taxon>
    </lineage>
</organism>
<dbReference type="InterPro" id="IPR020103">
    <property type="entry name" value="PsdUridine_synth_cat_dom_sf"/>
</dbReference>
<dbReference type="InterPro" id="IPR020094">
    <property type="entry name" value="TruA/RsuA/RluB/E/F_N"/>
</dbReference>
<dbReference type="PANTHER" id="PTHR11142:SF0">
    <property type="entry name" value="TRNA PSEUDOURIDINE SYNTHASE-LIKE 1"/>
    <property type="match status" value="1"/>
</dbReference>
<dbReference type="GO" id="GO:0031119">
    <property type="term" value="P:tRNA pseudouridine synthesis"/>
    <property type="evidence" value="ECO:0007669"/>
    <property type="project" value="UniProtKB-UniRule"/>
</dbReference>
<feature type="binding site" evidence="4 6">
    <location>
        <position position="111"/>
    </location>
    <ligand>
        <name>substrate</name>
    </ligand>
</feature>
<evidence type="ECO:0000256" key="7">
    <source>
        <dbReference type="RuleBase" id="RU003792"/>
    </source>
</evidence>
<evidence type="ECO:0000256" key="5">
    <source>
        <dbReference type="PIRSR" id="PIRSR001430-1"/>
    </source>
</evidence>
<evidence type="ECO:0000256" key="6">
    <source>
        <dbReference type="PIRSR" id="PIRSR001430-2"/>
    </source>
</evidence>
<dbReference type="CDD" id="cd02570">
    <property type="entry name" value="PseudoU_synth_EcTruA"/>
    <property type="match status" value="1"/>
</dbReference>
<dbReference type="KEGG" id="sfc:Spiaf_1077"/>
<gene>
    <name evidence="4" type="primary">truA</name>
    <name evidence="9" type="ordered locus">Spiaf_1077</name>
</gene>
<feature type="domain" description="Pseudouridine synthase I TruA alpha/beta" evidence="8">
    <location>
        <begin position="9"/>
        <end position="102"/>
    </location>
</feature>
<dbReference type="Gene3D" id="3.30.70.580">
    <property type="entry name" value="Pseudouridine synthase I, catalytic domain, N-terminal subdomain"/>
    <property type="match status" value="1"/>
</dbReference>
<reference evidence="10" key="1">
    <citation type="journal article" date="2013" name="Stand. Genomic Sci.">
        <title>Complete genome sequence of the halophilic bacterium Spirochaeta africana type strain (Z-7692(T)) from the alkaline Lake Magadi in the East African Rift.</title>
        <authorList>
            <person name="Liolos K."/>
            <person name="Abt B."/>
            <person name="Scheuner C."/>
            <person name="Teshima H."/>
            <person name="Held B."/>
            <person name="Lapidus A."/>
            <person name="Nolan M."/>
            <person name="Lucas S."/>
            <person name="Deshpande S."/>
            <person name="Cheng J.F."/>
            <person name="Tapia R."/>
            <person name="Goodwin L.A."/>
            <person name="Pitluck S."/>
            <person name="Pagani I."/>
            <person name="Ivanova N."/>
            <person name="Mavromatis K."/>
            <person name="Mikhailova N."/>
            <person name="Huntemann M."/>
            <person name="Pati A."/>
            <person name="Chen A."/>
            <person name="Palaniappan K."/>
            <person name="Land M."/>
            <person name="Rohde M."/>
            <person name="Tindall B.J."/>
            <person name="Detter J.C."/>
            <person name="Goker M."/>
            <person name="Bristow J."/>
            <person name="Eisen J.A."/>
            <person name="Markowitz V."/>
            <person name="Hugenholtz P."/>
            <person name="Woyke T."/>
            <person name="Klenk H.P."/>
            <person name="Kyrpides N.C."/>
        </authorList>
    </citation>
    <scope>NUCLEOTIDE SEQUENCE</scope>
    <source>
        <strain evidence="10">ATCC 700263 / DSM 8902 / Z-7692</strain>
    </source>
</reference>
<feature type="domain" description="Pseudouridine synthase I TruA alpha/beta" evidence="8">
    <location>
        <begin position="144"/>
        <end position="245"/>
    </location>
</feature>
<dbReference type="InterPro" id="IPR001406">
    <property type="entry name" value="PsdUridine_synth_TruA"/>
</dbReference>
<dbReference type="FunFam" id="3.30.70.580:FF:000001">
    <property type="entry name" value="tRNA pseudouridine synthase A"/>
    <property type="match status" value="1"/>
</dbReference>
<dbReference type="AlphaFoldDB" id="H9UI21"/>
<dbReference type="STRING" id="889378.Spiaf_1077"/>
<dbReference type="OrthoDB" id="9811823at2"/>
<comment type="similarity">
    <text evidence="1 4 7">Belongs to the tRNA pseudouridine synthase TruA family.</text>
</comment>
<dbReference type="Pfam" id="PF01416">
    <property type="entry name" value="PseudoU_synth_1"/>
    <property type="match status" value="2"/>
</dbReference>
<comment type="function">
    <text evidence="4">Formation of pseudouridine at positions 38, 39 and 40 in the anticodon stem and loop of transfer RNAs.</text>
</comment>
<comment type="subunit">
    <text evidence="4">Homodimer.</text>
</comment>
<keyword evidence="2 4" id="KW-0819">tRNA processing</keyword>
<comment type="catalytic activity">
    <reaction evidence="4 7">
        <text>uridine(38/39/40) in tRNA = pseudouridine(38/39/40) in tRNA</text>
        <dbReference type="Rhea" id="RHEA:22376"/>
        <dbReference type="Rhea" id="RHEA-COMP:10085"/>
        <dbReference type="Rhea" id="RHEA-COMP:10087"/>
        <dbReference type="ChEBI" id="CHEBI:65314"/>
        <dbReference type="ChEBI" id="CHEBI:65315"/>
        <dbReference type="EC" id="5.4.99.12"/>
    </reaction>
</comment>
<evidence type="ECO:0000313" key="10">
    <source>
        <dbReference type="Proteomes" id="UP000007383"/>
    </source>
</evidence>
<dbReference type="PANTHER" id="PTHR11142">
    <property type="entry name" value="PSEUDOURIDYLATE SYNTHASE"/>
    <property type="match status" value="1"/>
</dbReference>
<sequence>MRNILLDIQYDGTDFCGWQIQVGQRTVQGELEKALERLHRHPVSLLTAGRTDSGVHAAGQAGNFRSDMDSIPPQKFASALNSMLPRDVRIRGSREVHADFHATHSALERRYRYAMYCARFADPLLDRYRLRLPGMPSLSRLNQMASLLVGTHDFASVASPKEDQTTVRTITSAAFYPDQSGLLFEIAGNGFLWKMVRTIVGTVLLLAEQPDAAVMFQRILAARDRGAAGKTAAPHGLSLYQVRYPAELLVPAGTRTLEGTP</sequence>
<dbReference type="HOGENOM" id="CLU_014673_0_1_12"/>
<evidence type="ECO:0000313" key="9">
    <source>
        <dbReference type="EMBL" id="AFG37164.1"/>
    </source>
</evidence>
<evidence type="ECO:0000256" key="3">
    <source>
        <dbReference type="ARBA" id="ARBA00023235"/>
    </source>
</evidence>
<keyword evidence="3 4" id="KW-0413">Isomerase</keyword>
<evidence type="ECO:0000256" key="2">
    <source>
        <dbReference type="ARBA" id="ARBA00022694"/>
    </source>
</evidence>
<dbReference type="EMBL" id="CP003282">
    <property type="protein sequence ID" value="AFG37164.1"/>
    <property type="molecule type" value="Genomic_DNA"/>
</dbReference>
<comment type="caution">
    <text evidence="4">Lacks conserved residue(s) required for the propagation of feature annotation.</text>
</comment>
<evidence type="ECO:0000256" key="1">
    <source>
        <dbReference type="ARBA" id="ARBA00009375"/>
    </source>
</evidence>